<dbReference type="AlphaFoldDB" id="A0A6J4NI54"/>
<proteinExistence type="predicted"/>
<organism evidence="1">
    <name type="scientific">uncultured Chloroflexia bacterium</name>
    <dbReference type="NCBI Taxonomy" id="1672391"/>
    <lineage>
        <taxon>Bacteria</taxon>
        <taxon>Bacillati</taxon>
        <taxon>Chloroflexota</taxon>
        <taxon>Chloroflexia</taxon>
        <taxon>environmental samples</taxon>
    </lineage>
</organism>
<accession>A0A6J4NI54</accession>
<name>A0A6J4NI54_9CHLR</name>
<evidence type="ECO:0000313" key="1">
    <source>
        <dbReference type="EMBL" id="CAA9385209.1"/>
    </source>
</evidence>
<dbReference type="EMBL" id="CADCTR010003162">
    <property type="protein sequence ID" value="CAA9385209.1"/>
    <property type="molecule type" value="Genomic_DNA"/>
</dbReference>
<reference evidence="1" key="1">
    <citation type="submission" date="2020-02" db="EMBL/GenBank/DDBJ databases">
        <authorList>
            <person name="Meier V. D."/>
        </authorList>
    </citation>
    <scope>NUCLEOTIDE SEQUENCE</scope>
    <source>
        <strain evidence="1">AVDCRST_MAG93</strain>
    </source>
</reference>
<feature type="non-terminal residue" evidence="1">
    <location>
        <position position="1"/>
    </location>
</feature>
<gene>
    <name evidence="1" type="ORF">AVDCRST_MAG93-9417</name>
</gene>
<protein>
    <submittedName>
        <fullName evidence="1">Uncharacterized protein</fullName>
    </submittedName>
</protein>
<sequence>QPMSLYRYGRSAMGSKMPLLAFLAFYQVLE</sequence>